<dbReference type="PANTHER" id="PTHR47053">
    <property type="entry name" value="MUREIN DD-ENDOPEPTIDASE MEPH-RELATED"/>
    <property type="match status" value="1"/>
</dbReference>
<evidence type="ECO:0000256" key="2">
    <source>
        <dbReference type="ARBA" id="ARBA00022670"/>
    </source>
</evidence>
<keyword evidence="3 7" id="KW-0378">Hydrolase</keyword>
<feature type="signal peptide" evidence="5">
    <location>
        <begin position="1"/>
        <end position="22"/>
    </location>
</feature>
<dbReference type="InterPro" id="IPR051202">
    <property type="entry name" value="Peptidase_C40"/>
</dbReference>
<organism evidence="7 8">
    <name type="scientific">Polaribacter atrinae</name>
    <dbReference type="NCBI Taxonomy" id="1333662"/>
    <lineage>
        <taxon>Bacteria</taxon>
        <taxon>Pseudomonadati</taxon>
        <taxon>Bacteroidota</taxon>
        <taxon>Flavobacteriia</taxon>
        <taxon>Flavobacteriales</taxon>
        <taxon>Flavobacteriaceae</taxon>
    </lineage>
</organism>
<dbReference type="InterPro" id="IPR000064">
    <property type="entry name" value="NLP_P60_dom"/>
</dbReference>
<dbReference type="GO" id="GO:0008234">
    <property type="term" value="F:cysteine-type peptidase activity"/>
    <property type="evidence" value="ECO:0007669"/>
    <property type="project" value="UniProtKB-KW"/>
</dbReference>
<evidence type="ECO:0000256" key="3">
    <source>
        <dbReference type="ARBA" id="ARBA00022801"/>
    </source>
</evidence>
<proteinExistence type="inferred from homology"/>
<dbReference type="PROSITE" id="PS51935">
    <property type="entry name" value="NLPC_P60"/>
    <property type="match status" value="1"/>
</dbReference>
<accession>A0A176T964</accession>
<evidence type="ECO:0000256" key="1">
    <source>
        <dbReference type="ARBA" id="ARBA00007074"/>
    </source>
</evidence>
<evidence type="ECO:0000256" key="4">
    <source>
        <dbReference type="ARBA" id="ARBA00022807"/>
    </source>
</evidence>
<evidence type="ECO:0000313" key="8">
    <source>
        <dbReference type="Proteomes" id="UP000076923"/>
    </source>
</evidence>
<keyword evidence="2" id="KW-0645">Protease</keyword>
<dbReference type="Gene3D" id="2.30.30.40">
    <property type="entry name" value="SH3 Domains"/>
    <property type="match status" value="2"/>
</dbReference>
<evidence type="ECO:0000259" key="6">
    <source>
        <dbReference type="PROSITE" id="PS51935"/>
    </source>
</evidence>
<dbReference type="EMBL" id="LVWE01000050">
    <property type="protein sequence ID" value="OAD44432.1"/>
    <property type="molecule type" value="Genomic_DNA"/>
</dbReference>
<dbReference type="Proteomes" id="UP000076923">
    <property type="component" value="Unassembled WGS sequence"/>
</dbReference>
<keyword evidence="4" id="KW-0788">Thiol protease</keyword>
<keyword evidence="5" id="KW-0732">Signal</keyword>
<dbReference type="InterPro" id="IPR038765">
    <property type="entry name" value="Papain-like_cys_pep_sf"/>
</dbReference>
<feature type="chain" id="PRO_5008049708" evidence="5">
    <location>
        <begin position="23"/>
        <end position="395"/>
    </location>
</feature>
<dbReference type="OrthoDB" id="9813368at2"/>
<name>A0A176T964_9FLAO</name>
<dbReference type="PANTHER" id="PTHR47053:SF1">
    <property type="entry name" value="MUREIN DD-ENDOPEPTIDASE MEPH-RELATED"/>
    <property type="match status" value="1"/>
</dbReference>
<dbReference type="Gene3D" id="3.90.1720.10">
    <property type="entry name" value="endopeptidase domain like (from Nostoc punctiforme)"/>
    <property type="match status" value="1"/>
</dbReference>
<gene>
    <name evidence="7" type="ORF">LPB303_12350</name>
</gene>
<dbReference type="AlphaFoldDB" id="A0A176T964"/>
<protein>
    <submittedName>
        <fullName evidence="7">Glycoside hydrolase</fullName>
    </submittedName>
</protein>
<dbReference type="GO" id="GO:0006508">
    <property type="term" value="P:proteolysis"/>
    <property type="evidence" value="ECO:0007669"/>
    <property type="project" value="UniProtKB-KW"/>
</dbReference>
<evidence type="ECO:0000313" key="7">
    <source>
        <dbReference type="EMBL" id="OAD44432.1"/>
    </source>
</evidence>
<evidence type="ECO:0000256" key="5">
    <source>
        <dbReference type="SAM" id="SignalP"/>
    </source>
</evidence>
<keyword evidence="8" id="KW-1185">Reference proteome</keyword>
<dbReference type="RefSeq" id="WP_068450624.1">
    <property type="nucleotide sequence ID" value="NZ_CP150660.1"/>
</dbReference>
<sequence>MKPLKHLLLLALFIFLSCNSKNNPTDELTNIYTTLKTTYAPDKRVELFDVNFEFVDNQLILEGETTSKQAFSILLDSLKNRNLNFTNNVRILPDDAVGLKQYAIARNSVINIRSNPKHSAELGTQGLLGMPLKVLDKKGDFYRIQTPDTYISWVDKGGIHLMNKSEFDAWNDAKKIIFTKNYGYTYIDKSKDSQIVSDITLGGLLKYISEDNDFYEVKYPDNRIGFIKKDEAVIYSSWLESVVATKENVETVAKTMNGFPYLWGGTSSKGIDCSGFTKMVYLMNGFIIPRDASQQINAGETVDKDLKFEGLEKGDLMFFGKKATADKKQRVTHVGIWLGNGKMEFIHAAGNVHLSSMDSKESNYDGFNKNRYLGSKRYLGVKDEMIVDLKEVIKL</sequence>
<dbReference type="InterPro" id="IPR003646">
    <property type="entry name" value="SH3-like_bac-type"/>
</dbReference>
<dbReference type="STRING" id="1333662.LPB303_12350"/>
<comment type="caution">
    <text evidence="7">The sequence shown here is derived from an EMBL/GenBank/DDBJ whole genome shotgun (WGS) entry which is preliminary data.</text>
</comment>
<dbReference type="SUPFAM" id="SSF54001">
    <property type="entry name" value="Cysteine proteinases"/>
    <property type="match status" value="1"/>
</dbReference>
<dbReference type="Pfam" id="PF00877">
    <property type="entry name" value="NLPC_P60"/>
    <property type="match status" value="1"/>
</dbReference>
<feature type="domain" description="NlpC/P60" evidence="6">
    <location>
        <begin position="242"/>
        <end position="379"/>
    </location>
</feature>
<reference evidence="7 8" key="1">
    <citation type="submission" date="2016-02" db="EMBL/GenBank/DDBJ databases">
        <title>Draft genome sequence of Polaribacter atrinae KACC17473.</title>
        <authorList>
            <person name="Shin S.-K."/>
            <person name="Yi H."/>
        </authorList>
    </citation>
    <scope>NUCLEOTIDE SEQUENCE [LARGE SCALE GENOMIC DNA]</scope>
    <source>
        <strain evidence="7 8">KACC 17473</strain>
    </source>
</reference>
<dbReference type="PROSITE" id="PS51257">
    <property type="entry name" value="PROKAR_LIPOPROTEIN"/>
    <property type="match status" value="1"/>
</dbReference>
<comment type="similarity">
    <text evidence="1">Belongs to the peptidase C40 family.</text>
</comment>
<dbReference type="Pfam" id="PF08239">
    <property type="entry name" value="SH3_3"/>
    <property type="match status" value="1"/>
</dbReference>